<name>A0A317N1A9_9NOCA</name>
<reference evidence="1 2" key="1">
    <citation type="submission" date="2018-05" db="EMBL/GenBank/DDBJ databases">
        <title>Genomic Encyclopedia of Type Strains, Phase IV (KMG-IV): sequencing the most valuable type-strain genomes for metagenomic binning, comparative biology and taxonomic classification.</title>
        <authorList>
            <person name="Goeker M."/>
        </authorList>
    </citation>
    <scope>NUCLEOTIDE SEQUENCE [LARGE SCALE GENOMIC DNA]</scope>
    <source>
        <strain evidence="1 2">DSM 44717</strain>
    </source>
</reference>
<sequence>MSSLATLATVDTITRHKYERLQYTGSAGVITSLEDPRLIGRWHAEFPGWHGEHWAFEAGTVSPGRLRPINVAVRQS</sequence>
<evidence type="ECO:0000313" key="2">
    <source>
        <dbReference type="Proteomes" id="UP000246410"/>
    </source>
</evidence>
<accession>A0A317N1A9</accession>
<gene>
    <name evidence="1" type="ORF">DFR69_11925</name>
</gene>
<dbReference type="RefSeq" id="WP_110041479.1">
    <property type="nucleotide sequence ID" value="NZ_JARWOJ010000336.1"/>
</dbReference>
<keyword evidence="2" id="KW-1185">Reference proteome</keyword>
<proteinExistence type="predicted"/>
<dbReference type="Proteomes" id="UP000246410">
    <property type="component" value="Unassembled WGS sequence"/>
</dbReference>
<dbReference type="AlphaFoldDB" id="A0A317N1A9"/>
<protein>
    <submittedName>
        <fullName evidence="1">Uncharacterized protein</fullName>
    </submittedName>
</protein>
<comment type="caution">
    <text evidence="1">The sequence shown here is derived from an EMBL/GenBank/DDBJ whole genome shotgun (WGS) entry which is preliminary data.</text>
</comment>
<dbReference type="EMBL" id="QGTL01000019">
    <property type="protein sequence ID" value="PWV67711.1"/>
    <property type="molecule type" value="Genomic_DNA"/>
</dbReference>
<organism evidence="1 2">
    <name type="scientific">Nocardia neocaledoniensis</name>
    <dbReference type="NCBI Taxonomy" id="236511"/>
    <lineage>
        <taxon>Bacteria</taxon>
        <taxon>Bacillati</taxon>
        <taxon>Actinomycetota</taxon>
        <taxon>Actinomycetes</taxon>
        <taxon>Mycobacteriales</taxon>
        <taxon>Nocardiaceae</taxon>
        <taxon>Nocardia</taxon>
    </lineage>
</organism>
<evidence type="ECO:0000313" key="1">
    <source>
        <dbReference type="EMBL" id="PWV67711.1"/>
    </source>
</evidence>